<sequence length="181" mass="20350">MKYGLKKMSTNQPLSSRTSCAGPRFTRPIMAGKISSGRTMSSIYLILIVLLSVNISASPFGLDRSDLIGEWVPTGKMRDKSTQQKYRLIVNSDFSSVYEHLSDNSLRAAVLNCELKPNTDQKLVFIFYCSHEGTHLYTLTLSGWRTSSGYVELFGFEYWHTFGESDHIMNGLPLSFKRAGT</sequence>
<comment type="caution">
    <text evidence="2">The sequence shown here is derived from an EMBL/GenBank/DDBJ whole genome shotgun (WGS) entry which is preliminary data.</text>
</comment>
<evidence type="ECO:0000313" key="2">
    <source>
        <dbReference type="EMBL" id="ROQ19483.1"/>
    </source>
</evidence>
<evidence type="ECO:0000256" key="1">
    <source>
        <dbReference type="SAM" id="Phobius"/>
    </source>
</evidence>
<dbReference type="AlphaFoldDB" id="A0A3N1NTJ6"/>
<dbReference type="Proteomes" id="UP000273643">
    <property type="component" value="Unassembled WGS sequence"/>
</dbReference>
<keyword evidence="1" id="KW-1133">Transmembrane helix</keyword>
<dbReference type="EMBL" id="RJUK01000001">
    <property type="protein sequence ID" value="ROQ19483.1"/>
    <property type="molecule type" value="Genomic_DNA"/>
</dbReference>
<evidence type="ECO:0000313" key="3">
    <source>
        <dbReference type="Proteomes" id="UP000273643"/>
    </source>
</evidence>
<feature type="transmembrane region" description="Helical" evidence="1">
    <location>
        <begin position="43"/>
        <end position="62"/>
    </location>
</feature>
<name>A0A3N1NTJ6_9GAMM</name>
<proteinExistence type="predicted"/>
<keyword evidence="3" id="KW-1185">Reference proteome</keyword>
<organism evidence="2 3">
    <name type="scientific">Marinimicrobium koreense</name>
    <dbReference type="NCBI Taxonomy" id="306545"/>
    <lineage>
        <taxon>Bacteria</taxon>
        <taxon>Pseudomonadati</taxon>
        <taxon>Pseudomonadota</taxon>
        <taxon>Gammaproteobacteria</taxon>
        <taxon>Cellvibrionales</taxon>
        <taxon>Cellvibrionaceae</taxon>
        <taxon>Marinimicrobium</taxon>
    </lineage>
</organism>
<accession>A0A3N1NTJ6</accession>
<reference evidence="2 3" key="1">
    <citation type="submission" date="2018-11" db="EMBL/GenBank/DDBJ databases">
        <title>Genomic Encyclopedia of Type Strains, Phase IV (KMG-IV): sequencing the most valuable type-strain genomes for metagenomic binning, comparative biology and taxonomic classification.</title>
        <authorList>
            <person name="Goeker M."/>
        </authorList>
    </citation>
    <scope>NUCLEOTIDE SEQUENCE [LARGE SCALE GENOMIC DNA]</scope>
    <source>
        <strain evidence="2 3">DSM 16974</strain>
    </source>
</reference>
<keyword evidence="1" id="KW-0812">Transmembrane</keyword>
<keyword evidence="1" id="KW-0472">Membrane</keyword>
<gene>
    <name evidence="2" type="ORF">EDC38_0065</name>
</gene>
<protein>
    <submittedName>
        <fullName evidence="2">Uncharacterized protein</fullName>
    </submittedName>
</protein>